<sequence length="286" mass="31770">MRFFIGIFFVFCFIPFSNCVYNEKIARSKLYPMAAAAYSNQPEACVKDIFGQDYDYFGQFTVLCDETKVDTCSAFIVASHFDQSIILSFRGSQNHDEVTEEEKETLTHLPLPFIGGGKANAYFMNAFEALKNGGMGDAFLKAKNRYSNYTIWITGHSLGAALASITAGSLSKLGYISAEKILLVTFGQPRVGNIDYANAMDSLVSESYRIVHANDLIPHLPPKGLLGYFHHKSEVWYNNDMSVGSSYIICEENEGAKCSNSGHDFNWGDHGIYFNKGTDFALNGCK</sequence>
<evidence type="ECO:0000313" key="3">
    <source>
        <dbReference type="Proteomes" id="UP000887578"/>
    </source>
</evidence>
<dbReference type="InterPro" id="IPR002921">
    <property type="entry name" value="Fungal_lipase-type"/>
</dbReference>
<evidence type="ECO:0000259" key="2">
    <source>
        <dbReference type="Pfam" id="PF01764"/>
    </source>
</evidence>
<proteinExistence type="predicted"/>
<feature type="chain" id="PRO_5036757912" evidence="1">
    <location>
        <begin position="20"/>
        <end position="286"/>
    </location>
</feature>
<name>A0A914Q8Q6_9BILA</name>
<dbReference type="InterPro" id="IPR029058">
    <property type="entry name" value="AB_hydrolase_fold"/>
</dbReference>
<keyword evidence="3" id="KW-1185">Reference proteome</keyword>
<dbReference type="CDD" id="cd00519">
    <property type="entry name" value="Lipase_3"/>
    <property type="match status" value="1"/>
</dbReference>
<feature type="signal peptide" evidence="1">
    <location>
        <begin position="1"/>
        <end position="19"/>
    </location>
</feature>
<organism evidence="3 4">
    <name type="scientific">Panagrolaimus davidi</name>
    <dbReference type="NCBI Taxonomy" id="227884"/>
    <lineage>
        <taxon>Eukaryota</taxon>
        <taxon>Metazoa</taxon>
        <taxon>Ecdysozoa</taxon>
        <taxon>Nematoda</taxon>
        <taxon>Chromadorea</taxon>
        <taxon>Rhabditida</taxon>
        <taxon>Tylenchina</taxon>
        <taxon>Panagrolaimomorpha</taxon>
        <taxon>Panagrolaimoidea</taxon>
        <taxon>Panagrolaimidae</taxon>
        <taxon>Panagrolaimus</taxon>
    </lineage>
</organism>
<dbReference type="AlphaFoldDB" id="A0A914Q8Q6"/>
<reference evidence="4" key="1">
    <citation type="submission" date="2022-11" db="UniProtKB">
        <authorList>
            <consortium name="WormBaseParasite"/>
        </authorList>
    </citation>
    <scope>IDENTIFICATION</scope>
</reference>
<dbReference type="WBParaSite" id="PDA_v2.g27862.t1">
    <property type="protein sequence ID" value="PDA_v2.g27862.t1"/>
    <property type="gene ID" value="PDA_v2.g27862"/>
</dbReference>
<dbReference type="Pfam" id="PF01764">
    <property type="entry name" value="Lipase_3"/>
    <property type="match status" value="1"/>
</dbReference>
<evidence type="ECO:0000256" key="1">
    <source>
        <dbReference type="SAM" id="SignalP"/>
    </source>
</evidence>
<dbReference type="GO" id="GO:0006629">
    <property type="term" value="P:lipid metabolic process"/>
    <property type="evidence" value="ECO:0007669"/>
    <property type="project" value="InterPro"/>
</dbReference>
<dbReference type="PANTHER" id="PTHR45908:SF11">
    <property type="entry name" value="FUNGAL LIPASE-LIKE DOMAIN-CONTAINING PROTEIN"/>
    <property type="match status" value="1"/>
</dbReference>
<dbReference type="Proteomes" id="UP000887578">
    <property type="component" value="Unplaced"/>
</dbReference>
<accession>A0A914Q8Q6</accession>
<dbReference type="Gene3D" id="3.40.50.1820">
    <property type="entry name" value="alpha/beta hydrolase"/>
    <property type="match status" value="1"/>
</dbReference>
<dbReference type="PANTHER" id="PTHR45908">
    <property type="entry name" value="PROTEIN CBG11750-RELATED"/>
    <property type="match status" value="1"/>
</dbReference>
<dbReference type="SUPFAM" id="SSF53474">
    <property type="entry name" value="alpha/beta-Hydrolases"/>
    <property type="match status" value="1"/>
</dbReference>
<keyword evidence="1" id="KW-0732">Signal</keyword>
<protein>
    <submittedName>
        <fullName evidence="4">Fungal lipase-like domain-containing protein</fullName>
    </submittedName>
</protein>
<feature type="domain" description="Fungal lipase-type" evidence="2">
    <location>
        <begin position="87"/>
        <end position="223"/>
    </location>
</feature>
<evidence type="ECO:0000313" key="4">
    <source>
        <dbReference type="WBParaSite" id="PDA_v2.g27862.t1"/>
    </source>
</evidence>